<dbReference type="Proteomes" id="UP001186944">
    <property type="component" value="Unassembled WGS sequence"/>
</dbReference>
<keyword evidence="2" id="KW-1185">Reference proteome</keyword>
<evidence type="ECO:0000313" key="2">
    <source>
        <dbReference type="Proteomes" id="UP001186944"/>
    </source>
</evidence>
<reference evidence="1" key="1">
    <citation type="submission" date="2019-08" db="EMBL/GenBank/DDBJ databases">
        <title>The improved chromosome-level genome for the pearl oyster Pinctada fucata martensii using PacBio sequencing and Hi-C.</title>
        <authorList>
            <person name="Zheng Z."/>
        </authorList>
    </citation>
    <scope>NUCLEOTIDE SEQUENCE</scope>
    <source>
        <strain evidence="1">ZZ-2019</strain>
        <tissue evidence="1">Adductor muscle</tissue>
    </source>
</reference>
<dbReference type="AlphaFoldDB" id="A0AA88Y273"/>
<dbReference type="EMBL" id="VSWD01000011">
    <property type="protein sequence ID" value="KAK3087843.1"/>
    <property type="molecule type" value="Genomic_DNA"/>
</dbReference>
<name>A0AA88Y273_PINIB</name>
<evidence type="ECO:0000313" key="1">
    <source>
        <dbReference type="EMBL" id="KAK3087843.1"/>
    </source>
</evidence>
<comment type="caution">
    <text evidence="1">The sequence shown here is derived from an EMBL/GenBank/DDBJ whole genome shotgun (WGS) entry which is preliminary data.</text>
</comment>
<protein>
    <submittedName>
        <fullName evidence="1">Uncharacterized protein</fullName>
    </submittedName>
</protein>
<organism evidence="1 2">
    <name type="scientific">Pinctada imbricata</name>
    <name type="common">Atlantic pearl-oyster</name>
    <name type="synonym">Pinctada martensii</name>
    <dbReference type="NCBI Taxonomy" id="66713"/>
    <lineage>
        <taxon>Eukaryota</taxon>
        <taxon>Metazoa</taxon>
        <taxon>Spiralia</taxon>
        <taxon>Lophotrochozoa</taxon>
        <taxon>Mollusca</taxon>
        <taxon>Bivalvia</taxon>
        <taxon>Autobranchia</taxon>
        <taxon>Pteriomorphia</taxon>
        <taxon>Pterioida</taxon>
        <taxon>Pterioidea</taxon>
        <taxon>Pteriidae</taxon>
        <taxon>Pinctada</taxon>
    </lineage>
</organism>
<proteinExistence type="predicted"/>
<gene>
    <name evidence="1" type="ORF">FSP39_011385</name>
</gene>
<accession>A0AA88Y273</accession>
<sequence length="264" mass="29980">MAKHVFSHLTPDHSYLIDERAISQPLKCPCGIKGCDKVLNFGNTSIGSSQSWHGSVDIVINDKVPVIYITDPIDECYGNGYDIDSNESDSEWGYLEINPNEPVGESIEMENTSTSLDIMYRKKIQDQIISQAITNGFVQLNTNPSLKGMFIPSLGCSQDHIFAFLYDPENDVLLKTPDFEISQNNTELNKMGLIHAWMFLNFTALFKSDVAPKLKISRFHNVVGDSLHDYRKAGKRFQFFQQNENDGYRRAYEIMYRNGKIVGD</sequence>